<dbReference type="Pfam" id="PF07451">
    <property type="entry name" value="SpoVAD"/>
    <property type="match status" value="1"/>
</dbReference>
<dbReference type="RefSeq" id="WP_173223600.1">
    <property type="nucleotide sequence ID" value="NZ_CP048104.1"/>
</dbReference>
<sequence>MPVKRIGKRTWSFSENIRVLAGATVAGPKEGKGQLKGKLDYVYPDMYAGQETWEKAERKMMEDAVKLAVKKSDLSVDQIDLLLAGDLLNQNISSSFSARTHQFPLIGMFGACSASMLTLATGSALVEGGFCDYVVAAASSHNATAERQFRYPTEYGSQKPESAQWTVTGAGAGVLGKGTSGPLVRYVTMGKVVDRGLKDPFDMGSAMAPAAVDTMVAHLEDTGLAPQDYDLVVTGDLAKIGYAITSDLLTEKGLHFGERYQDCGLMIYTSDQEVFAGGSGCASSALVMYAHILDQMRKGIWNRVMVTATGALMNPVSYQQGESIPCIAHSVTLETSPHERS</sequence>
<accession>A0A7D3XJJ8</accession>
<dbReference type="GO" id="GO:0016746">
    <property type="term" value="F:acyltransferase activity"/>
    <property type="evidence" value="ECO:0007669"/>
    <property type="project" value="InterPro"/>
</dbReference>
<dbReference type="EMBL" id="CP048104">
    <property type="protein sequence ID" value="QKG85184.1"/>
    <property type="molecule type" value="Genomic_DNA"/>
</dbReference>
<dbReference type="AlphaFoldDB" id="A0A7D3XJJ8"/>
<dbReference type="Proteomes" id="UP000503088">
    <property type="component" value="Chromosome"/>
</dbReference>
<dbReference type="SUPFAM" id="SSF53901">
    <property type="entry name" value="Thiolase-like"/>
    <property type="match status" value="1"/>
</dbReference>
<evidence type="ECO:0000313" key="1">
    <source>
        <dbReference type="EMBL" id="QKG85184.1"/>
    </source>
</evidence>
<dbReference type="InterPro" id="IPR038369">
    <property type="entry name" value="SpoVAD_sf"/>
</dbReference>
<proteinExistence type="predicted"/>
<gene>
    <name evidence="1" type="primary">spoVAD</name>
    <name evidence="1" type="ORF">GXN76_12350</name>
</gene>
<dbReference type="InterPro" id="IPR016039">
    <property type="entry name" value="Thiolase-like"/>
</dbReference>
<dbReference type="NCBIfam" id="NF006160">
    <property type="entry name" value="PRK08304.1"/>
    <property type="match status" value="1"/>
</dbReference>
<evidence type="ECO:0000313" key="2">
    <source>
        <dbReference type="Proteomes" id="UP000503088"/>
    </source>
</evidence>
<dbReference type="PIRSF" id="PIRSF011570">
    <property type="entry name" value="SpoVAD"/>
    <property type="match status" value="1"/>
</dbReference>
<name>A0A7D3XJJ8_9BACL</name>
<protein>
    <submittedName>
        <fullName evidence="1">Stage V sporulation protein AD</fullName>
    </submittedName>
</protein>
<dbReference type="InterPro" id="IPR010894">
    <property type="entry name" value="SpoVAD"/>
</dbReference>
<keyword evidence="2" id="KW-1185">Reference proteome</keyword>
<dbReference type="Gene3D" id="3.40.47.40">
    <property type="entry name" value="Stage V sporulation protein AD"/>
    <property type="match status" value="1"/>
</dbReference>
<dbReference type="NCBIfam" id="NF009069">
    <property type="entry name" value="PRK12404.1"/>
    <property type="match status" value="1"/>
</dbReference>
<dbReference type="NCBIfam" id="TIGR02845">
    <property type="entry name" value="spore_V_AD"/>
    <property type="match status" value="1"/>
</dbReference>
<dbReference type="KEGG" id="kpul:GXN76_12350"/>
<reference evidence="1 2" key="1">
    <citation type="submission" date="2020-01" db="EMBL/GenBank/DDBJ databases">
        <authorList>
            <person name="Gulvik C.A."/>
            <person name="Batra D.G."/>
        </authorList>
    </citation>
    <scope>NUCLEOTIDE SEQUENCE [LARGE SCALE GENOMIC DNA]</scope>
    <source>
        <strain evidence="1 2">W9323</strain>
    </source>
</reference>
<organism evidence="1 2">
    <name type="scientific">Kroppenstedtia pulmonis</name>
    <dbReference type="NCBI Taxonomy" id="1380685"/>
    <lineage>
        <taxon>Bacteria</taxon>
        <taxon>Bacillati</taxon>
        <taxon>Bacillota</taxon>
        <taxon>Bacilli</taxon>
        <taxon>Bacillales</taxon>
        <taxon>Thermoactinomycetaceae</taxon>
        <taxon>Kroppenstedtia</taxon>
    </lineage>
</organism>